<evidence type="ECO:0000313" key="6">
    <source>
        <dbReference type="EMBL" id="MUL37193.1"/>
    </source>
</evidence>
<dbReference type="PROSITE" id="PS50983">
    <property type="entry name" value="FE_B12_PBP"/>
    <property type="match status" value="1"/>
</dbReference>
<protein>
    <recommendedName>
        <fullName evidence="5">Fe/B12 periplasmic-binding domain-containing protein</fullName>
    </recommendedName>
</protein>
<proteinExistence type="inferred from homology"/>
<dbReference type="InterPro" id="IPR051313">
    <property type="entry name" value="Bact_iron-sidero_bind"/>
</dbReference>
<evidence type="ECO:0000256" key="3">
    <source>
        <dbReference type="ARBA" id="ARBA00022448"/>
    </source>
</evidence>
<gene>
    <name evidence="6" type="ORF">BWI75_12815</name>
</gene>
<keyword evidence="7" id="KW-1185">Reference proteome</keyword>
<keyword evidence="4" id="KW-0732">Signal</keyword>
<dbReference type="EMBL" id="NAPY01000018">
    <property type="protein sequence ID" value="MUL37193.1"/>
    <property type="molecule type" value="Genomic_DNA"/>
</dbReference>
<organism evidence="6 7">
    <name type="scientific">Gloeocapsopsis dulcis AAB1 = 1H9</name>
    <dbReference type="NCBI Taxonomy" id="1433147"/>
    <lineage>
        <taxon>Bacteria</taxon>
        <taxon>Bacillati</taxon>
        <taxon>Cyanobacteriota</taxon>
        <taxon>Cyanophyceae</taxon>
        <taxon>Oscillatoriophycideae</taxon>
        <taxon>Chroococcales</taxon>
        <taxon>Chroococcaceae</taxon>
        <taxon>Gloeocapsopsis</taxon>
        <taxon>Gloeocapsopsis dulcis</taxon>
    </lineage>
</organism>
<reference evidence="6 7" key="1">
    <citation type="journal article" date="2019" name="Front. Microbiol.">
        <title>Genomic Features for Desiccation Tolerance and Sugar Biosynthesis in the Extremophile Gloeocapsopsis sp. UTEX B3054.</title>
        <authorList>
            <person name="Urrejola C."/>
            <person name="Alcorta J."/>
            <person name="Salas L."/>
            <person name="Vasquez M."/>
            <person name="Polz M.F."/>
            <person name="Vicuna R."/>
            <person name="Diez B."/>
        </authorList>
    </citation>
    <scope>NUCLEOTIDE SEQUENCE [LARGE SCALE GENOMIC DNA]</scope>
    <source>
        <strain evidence="6 7">1H9</strain>
    </source>
</reference>
<dbReference type="Pfam" id="PF01497">
    <property type="entry name" value="Peripla_BP_2"/>
    <property type="match status" value="1"/>
</dbReference>
<evidence type="ECO:0000256" key="4">
    <source>
        <dbReference type="ARBA" id="ARBA00022729"/>
    </source>
</evidence>
<dbReference type="OrthoDB" id="425173at2"/>
<comment type="subcellular location">
    <subcellularLocation>
        <location evidence="1">Cell envelope</location>
    </subcellularLocation>
</comment>
<dbReference type="GO" id="GO:0030288">
    <property type="term" value="C:outer membrane-bounded periplasmic space"/>
    <property type="evidence" value="ECO:0007669"/>
    <property type="project" value="TreeGrafter"/>
</dbReference>
<evidence type="ECO:0000256" key="2">
    <source>
        <dbReference type="ARBA" id="ARBA00008814"/>
    </source>
</evidence>
<evidence type="ECO:0000313" key="7">
    <source>
        <dbReference type="Proteomes" id="UP000441797"/>
    </source>
</evidence>
<comment type="similarity">
    <text evidence="2">Belongs to the bacterial solute-binding protein 8 family.</text>
</comment>
<evidence type="ECO:0000259" key="5">
    <source>
        <dbReference type="PROSITE" id="PS50983"/>
    </source>
</evidence>
<dbReference type="SUPFAM" id="SSF53807">
    <property type="entry name" value="Helical backbone' metal receptor"/>
    <property type="match status" value="1"/>
</dbReference>
<dbReference type="GO" id="GO:1901678">
    <property type="term" value="P:iron coordination entity transport"/>
    <property type="evidence" value="ECO:0007669"/>
    <property type="project" value="UniProtKB-ARBA"/>
</dbReference>
<evidence type="ECO:0000256" key="1">
    <source>
        <dbReference type="ARBA" id="ARBA00004196"/>
    </source>
</evidence>
<dbReference type="CDD" id="cd01146">
    <property type="entry name" value="FhuD"/>
    <property type="match status" value="1"/>
</dbReference>
<keyword evidence="3" id="KW-0813">Transport</keyword>
<dbReference type="AlphaFoldDB" id="A0A6N8FVU3"/>
<comment type="caution">
    <text evidence="6">The sequence shown here is derived from an EMBL/GenBank/DDBJ whole genome shotgun (WGS) entry which is preliminary data.</text>
</comment>
<sequence>MGETCVPTEPKRVVTLSAPTLNNALALGVKPVGSTYFYQSEFIRSPQSKEIKFLGRSQPDLEQMLLLKPDLILGWEVTGREIYSLLSKIAPTALGKWEGPLSWQEHFNFVAEVLGKTEVAQAAWKQYYHKIEKLKEAFGDRFQSKKISFIHLGFRGIESDTNNSFAGSILKDAGLQRPDAQNITAPGGILSISEEELDKADGDVLFVATWTDNDQEFLAKLKQKPLWQRLQAVQQNRVYIVSFPNWTGGSLLAANAVIDDLFKYLVNSP</sequence>
<dbReference type="Gene3D" id="3.40.50.1980">
    <property type="entry name" value="Nitrogenase molybdenum iron protein domain"/>
    <property type="match status" value="2"/>
</dbReference>
<dbReference type="Proteomes" id="UP000441797">
    <property type="component" value="Unassembled WGS sequence"/>
</dbReference>
<dbReference type="PANTHER" id="PTHR30532:SF25">
    <property type="entry name" value="IRON(III) DICITRATE-BINDING PERIPLASMIC PROTEIN"/>
    <property type="match status" value="1"/>
</dbReference>
<dbReference type="InterPro" id="IPR002491">
    <property type="entry name" value="ABC_transptr_periplasmic_BD"/>
</dbReference>
<name>A0A6N8FVU3_9CHRO</name>
<dbReference type="PANTHER" id="PTHR30532">
    <property type="entry name" value="IRON III DICITRATE-BINDING PERIPLASMIC PROTEIN"/>
    <property type="match status" value="1"/>
</dbReference>
<accession>A0A6N8FVU3</accession>
<feature type="domain" description="Fe/B12 periplasmic-binding" evidence="5">
    <location>
        <begin position="12"/>
        <end position="269"/>
    </location>
</feature>